<evidence type="ECO:0000256" key="1">
    <source>
        <dbReference type="ARBA" id="ARBA00004370"/>
    </source>
</evidence>
<keyword evidence="8" id="KW-1185">Reference proteome</keyword>
<dbReference type="AlphaFoldDB" id="A0A9X1I1C7"/>
<dbReference type="InterPro" id="IPR006694">
    <property type="entry name" value="Fatty_acid_hydroxylase"/>
</dbReference>
<dbReference type="GO" id="GO:0016020">
    <property type="term" value="C:membrane"/>
    <property type="evidence" value="ECO:0007669"/>
    <property type="project" value="UniProtKB-SubCell"/>
</dbReference>
<dbReference type="GO" id="GO:0005506">
    <property type="term" value="F:iron ion binding"/>
    <property type="evidence" value="ECO:0007669"/>
    <property type="project" value="InterPro"/>
</dbReference>
<comment type="caution">
    <text evidence="7">The sequence shown here is derived from an EMBL/GenBank/DDBJ whole genome shotgun (WGS) entry which is preliminary data.</text>
</comment>
<evidence type="ECO:0000256" key="5">
    <source>
        <dbReference type="SAM" id="Phobius"/>
    </source>
</evidence>
<evidence type="ECO:0000256" key="4">
    <source>
        <dbReference type="ARBA" id="ARBA00023136"/>
    </source>
</evidence>
<dbReference type="Pfam" id="PF04116">
    <property type="entry name" value="FA_hydroxylase"/>
    <property type="match status" value="1"/>
</dbReference>
<feature type="transmembrane region" description="Helical" evidence="5">
    <location>
        <begin position="114"/>
        <end position="131"/>
    </location>
</feature>
<organism evidence="7 8">
    <name type="scientific">Neotamlana laminarinivorans</name>
    <dbReference type="NCBI Taxonomy" id="2883124"/>
    <lineage>
        <taxon>Bacteria</taxon>
        <taxon>Pseudomonadati</taxon>
        <taxon>Bacteroidota</taxon>
        <taxon>Flavobacteriia</taxon>
        <taxon>Flavobacteriales</taxon>
        <taxon>Flavobacteriaceae</taxon>
        <taxon>Neotamlana</taxon>
    </lineage>
</organism>
<evidence type="ECO:0000313" key="8">
    <source>
        <dbReference type="Proteomes" id="UP001139199"/>
    </source>
</evidence>
<feature type="transmembrane region" description="Helical" evidence="5">
    <location>
        <begin position="63"/>
        <end position="85"/>
    </location>
</feature>
<evidence type="ECO:0000259" key="6">
    <source>
        <dbReference type="Pfam" id="PF04116"/>
    </source>
</evidence>
<keyword evidence="3 5" id="KW-1133">Transmembrane helix</keyword>
<evidence type="ECO:0000313" key="7">
    <source>
        <dbReference type="EMBL" id="MCB4799160.1"/>
    </source>
</evidence>
<evidence type="ECO:0000256" key="3">
    <source>
        <dbReference type="ARBA" id="ARBA00022989"/>
    </source>
</evidence>
<dbReference type="InterPro" id="IPR050307">
    <property type="entry name" value="Sterol_Desaturase_Related"/>
</dbReference>
<keyword evidence="2 5" id="KW-0812">Transmembrane</keyword>
<sequence length="301" mass="36033">MEKYLDIIKNAYSGYWNYLKHEILFPNHWENYFYGLIAISLIVWLLEIIVPWRKNQSAFRKDFWLDTFYMFFNFFLLNLIVFIALSNSAAEFFNDILSIIGLKLADLELFDVDALPKWLGLFIFFIVSDFVQWNTHRLLHRFEFLWNFHKVHHSVKEMGFAAHLRYHWMEPVLYKSLLYIPIAIIGGFDAQDVAIVHFFNISIGHLNHANLGWDYGYLKYIFNNPKMHIWHHVKQLPEGERFGVNFGLTLSIWDYLFKTDYIPHDGRDIELGFEGDEHFPTDFVSQELYPIIQKKNKTKKT</sequence>
<dbReference type="GO" id="GO:0008610">
    <property type="term" value="P:lipid biosynthetic process"/>
    <property type="evidence" value="ECO:0007669"/>
    <property type="project" value="InterPro"/>
</dbReference>
<keyword evidence="4 5" id="KW-0472">Membrane</keyword>
<gene>
    <name evidence="7" type="ORF">LG649_09900</name>
</gene>
<protein>
    <submittedName>
        <fullName evidence="7">Sterol desaturase family protein</fullName>
    </submittedName>
</protein>
<feature type="transmembrane region" description="Helical" evidence="5">
    <location>
        <begin position="32"/>
        <end position="51"/>
    </location>
</feature>
<feature type="domain" description="Fatty acid hydroxylase" evidence="6">
    <location>
        <begin position="122"/>
        <end position="259"/>
    </location>
</feature>
<proteinExistence type="predicted"/>
<dbReference type="Proteomes" id="UP001139199">
    <property type="component" value="Unassembled WGS sequence"/>
</dbReference>
<reference evidence="7" key="1">
    <citation type="submission" date="2021-10" db="EMBL/GenBank/DDBJ databases">
        <title>Tamlana sargassums sp. nov., and Tamlana laminarinivorans sp. nov., two new bacteria isolated from the brown alga.</title>
        <authorList>
            <person name="Li J."/>
        </authorList>
    </citation>
    <scope>NUCLEOTIDE SEQUENCE</scope>
    <source>
        <strain evidence="7">PT2-4</strain>
    </source>
</reference>
<accession>A0A9X1I1C7</accession>
<name>A0A9X1I1C7_9FLAO</name>
<evidence type="ECO:0000256" key="2">
    <source>
        <dbReference type="ARBA" id="ARBA00022692"/>
    </source>
</evidence>
<dbReference type="PANTHER" id="PTHR11863">
    <property type="entry name" value="STEROL DESATURASE"/>
    <property type="match status" value="1"/>
</dbReference>
<dbReference type="GO" id="GO:0016491">
    <property type="term" value="F:oxidoreductase activity"/>
    <property type="evidence" value="ECO:0007669"/>
    <property type="project" value="InterPro"/>
</dbReference>
<comment type="subcellular location">
    <subcellularLocation>
        <location evidence="1">Membrane</location>
    </subcellularLocation>
</comment>
<dbReference type="EMBL" id="JAJAPW010000004">
    <property type="protein sequence ID" value="MCB4799160.1"/>
    <property type="molecule type" value="Genomic_DNA"/>
</dbReference>
<dbReference type="RefSeq" id="WP_226543672.1">
    <property type="nucleotide sequence ID" value="NZ_JAJAPW010000004.1"/>
</dbReference>